<keyword evidence="3" id="KW-1185">Reference proteome</keyword>
<dbReference type="OrthoDB" id="2798550at2759"/>
<feature type="region of interest" description="Disordered" evidence="1">
    <location>
        <begin position="245"/>
        <end position="264"/>
    </location>
</feature>
<protein>
    <recommendedName>
        <fullName evidence="4">Zn(2)-C6 fungal-type domain-containing protein</fullName>
    </recommendedName>
</protein>
<feature type="region of interest" description="Disordered" evidence="1">
    <location>
        <begin position="136"/>
        <end position="198"/>
    </location>
</feature>
<name>A0A0C3S8H6_PHLG1</name>
<gene>
    <name evidence="2" type="ORF">PHLGIDRAFT_420394</name>
</gene>
<proteinExistence type="predicted"/>
<reference evidence="2 3" key="1">
    <citation type="journal article" date="2014" name="PLoS Genet.">
        <title>Analysis of the Phlebiopsis gigantea genome, transcriptome and secretome provides insight into its pioneer colonization strategies of wood.</title>
        <authorList>
            <person name="Hori C."/>
            <person name="Ishida T."/>
            <person name="Igarashi K."/>
            <person name="Samejima M."/>
            <person name="Suzuki H."/>
            <person name="Master E."/>
            <person name="Ferreira P."/>
            <person name="Ruiz-Duenas F.J."/>
            <person name="Held B."/>
            <person name="Canessa P."/>
            <person name="Larrondo L.F."/>
            <person name="Schmoll M."/>
            <person name="Druzhinina I.S."/>
            <person name="Kubicek C.P."/>
            <person name="Gaskell J.A."/>
            <person name="Kersten P."/>
            <person name="St John F."/>
            <person name="Glasner J."/>
            <person name="Sabat G."/>
            <person name="Splinter BonDurant S."/>
            <person name="Syed K."/>
            <person name="Yadav J."/>
            <person name="Mgbeahuruike A.C."/>
            <person name="Kovalchuk A."/>
            <person name="Asiegbu F.O."/>
            <person name="Lackner G."/>
            <person name="Hoffmeister D."/>
            <person name="Rencoret J."/>
            <person name="Gutierrez A."/>
            <person name="Sun H."/>
            <person name="Lindquist E."/>
            <person name="Barry K."/>
            <person name="Riley R."/>
            <person name="Grigoriev I.V."/>
            <person name="Henrissat B."/>
            <person name="Kues U."/>
            <person name="Berka R.M."/>
            <person name="Martinez A.T."/>
            <person name="Covert S.F."/>
            <person name="Blanchette R.A."/>
            <person name="Cullen D."/>
        </authorList>
    </citation>
    <scope>NUCLEOTIDE SEQUENCE [LARGE SCALE GENOMIC DNA]</scope>
    <source>
        <strain evidence="2 3">11061_1 CR5-6</strain>
    </source>
</reference>
<accession>A0A0C3S8H6</accession>
<dbReference type="EMBL" id="KN840497">
    <property type="protein sequence ID" value="KIP07422.1"/>
    <property type="molecule type" value="Genomic_DNA"/>
</dbReference>
<sequence>MNNLLSDGNPNSHDQDLSQYPFQDFDPSLPLPSYTQSWGHFLRRPTKLPDNYDTRIDPNHIFVFAVHPITGIKRDFYVTPKPCEYCAKIRQVCSRSRPFCHRCTISGDPHRVCRVEDGWVKLPGPKCEKPKLQKKLLGPKTATLPSSSSPPSSVPVAKRARTIAPHPLDEGLSSLSPTPTPTASNHYEPMAIPKKPPPKRVVPITRSENVTAIVPCPKSPSAADTSVKGLYTRPDLDLKATVRAERKAGKRAGGKGVKQQDGLWHGQDHTVWRTVLPGPSVKQLPLSSRRSHPPTEGKPRIWAKVCNLFTRMYMYPHAGIGQERVNRNTAGVIKCSWRGWVWNIYGACKLRATYGISGQRRVVRRQHEHRWP</sequence>
<dbReference type="Proteomes" id="UP000053257">
    <property type="component" value="Unassembled WGS sequence"/>
</dbReference>
<evidence type="ECO:0008006" key="4">
    <source>
        <dbReference type="Google" id="ProtNLM"/>
    </source>
</evidence>
<organism evidence="2 3">
    <name type="scientific">Phlebiopsis gigantea (strain 11061_1 CR5-6)</name>
    <name type="common">White-rot fungus</name>
    <name type="synonym">Peniophora gigantea</name>
    <dbReference type="NCBI Taxonomy" id="745531"/>
    <lineage>
        <taxon>Eukaryota</taxon>
        <taxon>Fungi</taxon>
        <taxon>Dikarya</taxon>
        <taxon>Basidiomycota</taxon>
        <taxon>Agaricomycotina</taxon>
        <taxon>Agaricomycetes</taxon>
        <taxon>Polyporales</taxon>
        <taxon>Phanerochaetaceae</taxon>
        <taxon>Phlebiopsis</taxon>
    </lineage>
</organism>
<evidence type="ECO:0000313" key="2">
    <source>
        <dbReference type="EMBL" id="KIP07422.1"/>
    </source>
</evidence>
<dbReference type="HOGENOM" id="CLU_744166_0_0_1"/>
<feature type="compositionally biased region" description="Low complexity" evidence="1">
    <location>
        <begin position="136"/>
        <end position="156"/>
    </location>
</feature>
<evidence type="ECO:0000313" key="3">
    <source>
        <dbReference type="Proteomes" id="UP000053257"/>
    </source>
</evidence>
<dbReference type="AlphaFoldDB" id="A0A0C3S8H6"/>
<evidence type="ECO:0000256" key="1">
    <source>
        <dbReference type="SAM" id="MobiDB-lite"/>
    </source>
</evidence>